<dbReference type="RefSeq" id="WP_179569378.1">
    <property type="nucleotide sequence ID" value="NZ_JACBZY010000001.1"/>
</dbReference>
<dbReference type="Proteomes" id="UP000553888">
    <property type="component" value="Unassembled WGS sequence"/>
</dbReference>
<gene>
    <name evidence="2" type="ORF">BJ979_003132</name>
</gene>
<evidence type="ECO:0000313" key="3">
    <source>
        <dbReference type="Proteomes" id="UP000553888"/>
    </source>
</evidence>
<accession>A0A852YC16</accession>
<comment type="caution">
    <text evidence="2">The sequence shown here is derived from an EMBL/GenBank/DDBJ whole genome shotgun (WGS) entry which is preliminary data.</text>
</comment>
<dbReference type="InterPro" id="IPR016040">
    <property type="entry name" value="NAD(P)-bd_dom"/>
</dbReference>
<dbReference type="PANTHER" id="PTHR43355:SF2">
    <property type="entry name" value="FLAVIN REDUCTASE (NADPH)"/>
    <property type="match status" value="1"/>
</dbReference>
<dbReference type="InterPro" id="IPR036291">
    <property type="entry name" value="NAD(P)-bd_dom_sf"/>
</dbReference>
<dbReference type="AlphaFoldDB" id="A0A852YC16"/>
<dbReference type="SUPFAM" id="SSF51735">
    <property type="entry name" value="NAD(P)-binding Rossmann-fold domains"/>
    <property type="match status" value="1"/>
</dbReference>
<evidence type="ECO:0000313" key="2">
    <source>
        <dbReference type="EMBL" id="NYH00507.1"/>
    </source>
</evidence>
<feature type="domain" description="NAD(P)-binding" evidence="1">
    <location>
        <begin position="7"/>
        <end position="174"/>
    </location>
</feature>
<dbReference type="GO" id="GO:0016646">
    <property type="term" value="F:oxidoreductase activity, acting on the CH-NH group of donors, NAD or NADP as acceptor"/>
    <property type="evidence" value="ECO:0007669"/>
    <property type="project" value="TreeGrafter"/>
</dbReference>
<dbReference type="InterPro" id="IPR051606">
    <property type="entry name" value="Polyketide_Oxido-like"/>
</dbReference>
<evidence type="ECO:0000259" key="1">
    <source>
        <dbReference type="Pfam" id="PF13460"/>
    </source>
</evidence>
<dbReference type="EMBL" id="JACBZY010000001">
    <property type="protein sequence ID" value="NYH00507.1"/>
    <property type="molecule type" value="Genomic_DNA"/>
</dbReference>
<reference evidence="2 3" key="1">
    <citation type="submission" date="2020-07" db="EMBL/GenBank/DDBJ databases">
        <title>Sequencing the genomes of 1000 actinobacteria strains.</title>
        <authorList>
            <person name="Klenk H.-P."/>
        </authorList>
    </citation>
    <scope>NUCLEOTIDE SEQUENCE [LARGE SCALE GENOMIC DNA]</scope>
    <source>
        <strain evidence="2 3">DSM 23141</strain>
    </source>
</reference>
<sequence>MKVAVLGITGYTGSNIARELVARGHEVIGLARRTLDAETPEGVSVVAGDVHDATTIATVTQGVDAIVSATRGQMEGGDLPEVLPILVAAAEAANARLGIVGGAAALRTRPDGPLVIDDGFPEEWKPEATALITVLETLRAADTGVDWFFLSPAAEYGAWARGERTGAYRTAEDDLVVDADGKSTIGGEDYAIAFVDELEKPAHHRARFTVGY</sequence>
<organism evidence="2 3">
    <name type="scientific">Schumannella luteola</name>
    <dbReference type="NCBI Taxonomy" id="472059"/>
    <lineage>
        <taxon>Bacteria</taxon>
        <taxon>Bacillati</taxon>
        <taxon>Actinomycetota</taxon>
        <taxon>Actinomycetes</taxon>
        <taxon>Micrococcales</taxon>
        <taxon>Microbacteriaceae</taxon>
        <taxon>Schumannella</taxon>
    </lineage>
</organism>
<keyword evidence="3" id="KW-1185">Reference proteome</keyword>
<protein>
    <recommendedName>
        <fullName evidence="1">NAD(P)-binding domain-containing protein</fullName>
    </recommendedName>
</protein>
<proteinExistence type="predicted"/>
<name>A0A852YC16_9MICO</name>
<dbReference type="Gene3D" id="3.40.50.720">
    <property type="entry name" value="NAD(P)-binding Rossmann-like Domain"/>
    <property type="match status" value="1"/>
</dbReference>
<dbReference type="PANTHER" id="PTHR43355">
    <property type="entry name" value="FLAVIN REDUCTASE (NADPH)"/>
    <property type="match status" value="1"/>
</dbReference>
<dbReference type="Pfam" id="PF13460">
    <property type="entry name" value="NAD_binding_10"/>
    <property type="match status" value="1"/>
</dbReference>